<gene>
    <name evidence="9 12" type="primary">lspA</name>
    <name evidence="12" type="ORF">F1188_15315</name>
</gene>
<keyword evidence="5 9" id="KW-0064">Aspartyl protease</keyword>
<evidence type="ECO:0000313" key="12">
    <source>
        <dbReference type="EMBL" id="KAA5604579.1"/>
    </source>
</evidence>
<dbReference type="OrthoDB" id="9810259at2"/>
<keyword evidence="2 9" id="KW-1003">Cell membrane</keyword>
<keyword evidence="4 9" id="KW-0812">Transmembrane</keyword>
<dbReference type="Pfam" id="PF01252">
    <property type="entry name" value="Peptidase_A8"/>
    <property type="match status" value="1"/>
</dbReference>
<dbReference type="Proteomes" id="UP000324065">
    <property type="component" value="Unassembled WGS sequence"/>
</dbReference>
<comment type="subcellular location">
    <subcellularLocation>
        <location evidence="9">Cell membrane</location>
        <topology evidence="9">Multi-pass membrane protein</topology>
    </subcellularLocation>
</comment>
<evidence type="ECO:0000256" key="10">
    <source>
        <dbReference type="RuleBase" id="RU000594"/>
    </source>
</evidence>
<keyword evidence="13" id="KW-1185">Reference proteome</keyword>
<dbReference type="PANTHER" id="PTHR33695">
    <property type="entry name" value="LIPOPROTEIN SIGNAL PEPTIDASE"/>
    <property type="match status" value="1"/>
</dbReference>
<dbReference type="NCBIfam" id="TIGR00077">
    <property type="entry name" value="lspA"/>
    <property type="match status" value="1"/>
</dbReference>
<evidence type="ECO:0000256" key="6">
    <source>
        <dbReference type="ARBA" id="ARBA00022801"/>
    </source>
</evidence>
<dbReference type="EMBL" id="VWPJ01000016">
    <property type="protein sequence ID" value="KAA5604579.1"/>
    <property type="molecule type" value="Genomic_DNA"/>
</dbReference>
<dbReference type="PROSITE" id="PS00855">
    <property type="entry name" value="SPASE_II"/>
    <property type="match status" value="1"/>
</dbReference>
<evidence type="ECO:0000256" key="1">
    <source>
        <dbReference type="ARBA" id="ARBA00006139"/>
    </source>
</evidence>
<evidence type="ECO:0000256" key="11">
    <source>
        <dbReference type="RuleBase" id="RU004181"/>
    </source>
</evidence>
<feature type="transmembrane region" description="Helical" evidence="9">
    <location>
        <begin position="147"/>
        <end position="170"/>
    </location>
</feature>
<feature type="transmembrane region" description="Helical" evidence="9">
    <location>
        <begin position="83"/>
        <end position="103"/>
    </location>
</feature>
<dbReference type="GO" id="GO:0004190">
    <property type="term" value="F:aspartic-type endopeptidase activity"/>
    <property type="evidence" value="ECO:0007669"/>
    <property type="project" value="UniProtKB-UniRule"/>
</dbReference>
<dbReference type="HAMAP" id="MF_00161">
    <property type="entry name" value="LspA"/>
    <property type="match status" value="1"/>
</dbReference>
<dbReference type="GO" id="GO:0006508">
    <property type="term" value="P:proteolysis"/>
    <property type="evidence" value="ECO:0007669"/>
    <property type="project" value="UniProtKB-KW"/>
</dbReference>
<dbReference type="AlphaFoldDB" id="A0A5M6IA20"/>
<dbReference type="GO" id="GO:0005886">
    <property type="term" value="C:plasma membrane"/>
    <property type="evidence" value="ECO:0007669"/>
    <property type="project" value="UniProtKB-SubCell"/>
</dbReference>
<keyword evidence="7 9" id="KW-1133">Transmembrane helix</keyword>
<feature type="active site" evidence="9">
    <location>
        <position position="137"/>
    </location>
</feature>
<evidence type="ECO:0000256" key="8">
    <source>
        <dbReference type="ARBA" id="ARBA00023136"/>
    </source>
</evidence>
<keyword evidence="3 9" id="KW-0645">Protease</keyword>
<dbReference type="InterPro" id="IPR001872">
    <property type="entry name" value="Peptidase_A8"/>
</dbReference>
<comment type="caution">
    <text evidence="9">Lacks conserved residue(s) required for the propagation of feature annotation.</text>
</comment>
<reference evidence="12 13" key="1">
    <citation type="submission" date="2019-09" db="EMBL/GenBank/DDBJ databases">
        <title>Genome sequence of Roseospira marina, one of the more divergent members of the non-sulfur purple photosynthetic bacterial family, the Rhodospirillaceae.</title>
        <authorList>
            <person name="Meyer T."/>
            <person name="Kyndt J."/>
        </authorList>
    </citation>
    <scope>NUCLEOTIDE SEQUENCE [LARGE SCALE GENOMIC DNA]</scope>
    <source>
        <strain evidence="12 13">DSM 15113</strain>
    </source>
</reference>
<keyword evidence="6 9" id="KW-0378">Hydrolase</keyword>
<evidence type="ECO:0000256" key="9">
    <source>
        <dbReference type="HAMAP-Rule" id="MF_00161"/>
    </source>
</evidence>
<evidence type="ECO:0000256" key="7">
    <source>
        <dbReference type="ARBA" id="ARBA00022989"/>
    </source>
</evidence>
<comment type="caution">
    <text evidence="12">The sequence shown here is derived from an EMBL/GenBank/DDBJ whole genome shotgun (WGS) entry which is preliminary data.</text>
</comment>
<feature type="transmembrane region" description="Helical" evidence="9">
    <location>
        <begin position="110"/>
        <end position="127"/>
    </location>
</feature>
<feature type="active site" evidence="9">
    <location>
        <position position="155"/>
    </location>
</feature>
<evidence type="ECO:0000256" key="5">
    <source>
        <dbReference type="ARBA" id="ARBA00022750"/>
    </source>
</evidence>
<dbReference type="RefSeq" id="WP_150063317.1">
    <property type="nucleotide sequence ID" value="NZ_JACHII010000013.1"/>
</dbReference>
<evidence type="ECO:0000256" key="2">
    <source>
        <dbReference type="ARBA" id="ARBA00022475"/>
    </source>
</evidence>
<dbReference type="UniPathway" id="UPA00665"/>
<comment type="similarity">
    <text evidence="1 9 11">Belongs to the peptidase A8 family.</text>
</comment>
<evidence type="ECO:0000313" key="13">
    <source>
        <dbReference type="Proteomes" id="UP000324065"/>
    </source>
</evidence>
<comment type="function">
    <text evidence="9 10">This protein specifically catalyzes the removal of signal peptides from prolipoproteins.</text>
</comment>
<accession>A0A5M6IA20</accession>
<evidence type="ECO:0000256" key="4">
    <source>
        <dbReference type="ARBA" id="ARBA00022692"/>
    </source>
</evidence>
<proteinExistence type="inferred from homology"/>
<comment type="pathway">
    <text evidence="9">Protein modification; lipoprotein biosynthesis (signal peptide cleavage).</text>
</comment>
<keyword evidence="8 9" id="KW-0472">Membrane</keyword>
<name>A0A5M6IA20_9PROT</name>
<organism evidence="12 13">
    <name type="scientific">Roseospira marina</name>
    <dbReference type="NCBI Taxonomy" id="140057"/>
    <lineage>
        <taxon>Bacteria</taxon>
        <taxon>Pseudomonadati</taxon>
        <taxon>Pseudomonadota</taxon>
        <taxon>Alphaproteobacteria</taxon>
        <taxon>Rhodospirillales</taxon>
        <taxon>Rhodospirillaceae</taxon>
        <taxon>Roseospira</taxon>
    </lineage>
</organism>
<dbReference type="PRINTS" id="PR00781">
    <property type="entry name" value="LIPOSIGPTASE"/>
</dbReference>
<sequence>MGQGTEHGTGGGVQHRDRAPARPVRWGLTLAAVVILLDQATKYAVFAGLQPAPTGVPVTGFFSLVRVWNPGVSFGLFATGSPWTPIVLTGLALAVSVGLAWWLRRAGSRVAVGGLGLLIGGAVGNAIDRMVHGAVMDFLDVHVAGYHWPAFNVADSAITVGAVLLVWDALFAGGKSPKTNGG</sequence>
<comment type="catalytic activity">
    <reaction evidence="9 10">
        <text>Release of signal peptides from bacterial membrane prolipoproteins. Hydrolyzes -Xaa-Yaa-Zaa-|-(S,diacylglyceryl)Cys-, in which Xaa is hydrophobic (preferably Leu), and Yaa (Ala or Ser) and Zaa (Gly or Ala) have small, neutral side chains.</text>
        <dbReference type="EC" id="3.4.23.36"/>
    </reaction>
</comment>
<evidence type="ECO:0000256" key="3">
    <source>
        <dbReference type="ARBA" id="ARBA00022670"/>
    </source>
</evidence>
<dbReference type="PANTHER" id="PTHR33695:SF1">
    <property type="entry name" value="LIPOPROTEIN SIGNAL PEPTIDASE"/>
    <property type="match status" value="1"/>
</dbReference>
<dbReference type="EC" id="3.4.23.36" evidence="9"/>
<protein>
    <recommendedName>
        <fullName evidence="9">Lipoprotein signal peptidase</fullName>
        <ecNumber evidence="9">3.4.23.36</ecNumber>
    </recommendedName>
    <alternativeName>
        <fullName evidence="9">Prolipoprotein signal peptidase</fullName>
    </alternativeName>
    <alternativeName>
        <fullName evidence="9">Signal peptidase II</fullName>
        <shortName evidence="9">SPase II</shortName>
    </alternativeName>
</protein>